<evidence type="ECO:0000313" key="17">
    <source>
        <dbReference type="Proteomes" id="UP000663829"/>
    </source>
</evidence>
<organism evidence="13 17">
    <name type="scientific">Didymodactylos carnosus</name>
    <dbReference type="NCBI Taxonomy" id="1234261"/>
    <lineage>
        <taxon>Eukaryota</taxon>
        <taxon>Metazoa</taxon>
        <taxon>Spiralia</taxon>
        <taxon>Gnathifera</taxon>
        <taxon>Rotifera</taxon>
        <taxon>Eurotatoria</taxon>
        <taxon>Bdelloidea</taxon>
        <taxon>Philodinida</taxon>
        <taxon>Philodinidae</taxon>
        <taxon>Didymodactylos</taxon>
    </lineage>
</organism>
<evidence type="ECO:0000256" key="12">
    <source>
        <dbReference type="SAM" id="Phobius"/>
    </source>
</evidence>
<dbReference type="EMBL" id="CAJNOK010020464">
    <property type="protein sequence ID" value="CAF1316832.1"/>
    <property type="molecule type" value="Genomic_DNA"/>
</dbReference>
<dbReference type="EMBL" id="CAJOBC010008526">
    <property type="protein sequence ID" value="CAF3964008.1"/>
    <property type="molecule type" value="Genomic_DNA"/>
</dbReference>
<dbReference type="Gene3D" id="1.10.287.770">
    <property type="entry name" value="YojJ-like"/>
    <property type="match status" value="1"/>
</dbReference>
<dbReference type="GO" id="GO:0015280">
    <property type="term" value="F:ligand-gated sodium channel activity"/>
    <property type="evidence" value="ECO:0007669"/>
    <property type="project" value="TreeGrafter"/>
</dbReference>
<dbReference type="Proteomes" id="UP000663829">
    <property type="component" value="Unassembled WGS sequence"/>
</dbReference>
<dbReference type="PANTHER" id="PTHR11690">
    <property type="entry name" value="AMILORIDE-SENSITIVE SODIUM CHANNEL-RELATED"/>
    <property type="match status" value="1"/>
</dbReference>
<dbReference type="Gene3D" id="2.60.470.10">
    <property type="entry name" value="Acid-sensing ion channels like domains"/>
    <property type="match status" value="1"/>
</dbReference>
<comment type="subcellular location">
    <subcellularLocation>
        <location evidence="1">Membrane</location>
        <topology evidence="1">Multi-pass membrane protein</topology>
    </subcellularLocation>
</comment>
<dbReference type="Proteomes" id="UP000681722">
    <property type="component" value="Unassembled WGS sequence"/>
</dbReference>
<keyword evidence="3 11" id="KW-0894">Sodium channel</keyword>
<evidence type="ECO:0000256" key="9">
    <source>
        <dbReference type="ARBA" id="ARBA00023201"/>
    </source>
</evidence>
<keyword evidence="6" id="KW-0915">Sodium</keyword>
<feature type="transmembrane region" description="Helical" evidence="12">
    <location>
        <begin position="458"/>
        <end position="478"/>
    </location>
</feature>
<keyword evidence="8 12" id="KW-0472">Membrane</keyword>
<evidence type="ECO:0000256" key="11">
    <source>
        <dbReference type="RuleBase" id="RU000679"/>
    </source>
</evidence>
<evidence type="ECO:0000256" key="6">
    <source>
        <dbReference type="ARBA" id="ARBA00023053"/>
    </source>
</evidence>
<gene>
    <name evidence="13" type="ORF">GPM918_LOCUS23640</name>
    <name evidence="14" type="ORF">OVA965_LOCUS29250</name>
    <name evidence="15" type="ORF">SRO942_LOCUS23639</name>
    <name evidence="16" type="ORF">TMI583_LOCUS30017</name>
</gene>
<protein>
    <submittedName>
        <fullName evidence="13">Uncharacterized protein</fullName>
    </submittedName>
</protein>
<name>A0A814WA40_9BILA</name>
<keyword evidence="9 11" id="KW-0739">Sodium transport</keyword>
<evidence type="ECO:0000256" key="2">
    <source>
        <dbReference type="ARBA" id="ARBA00022448"/>
    </source>
</evidence>
<dbReference type="OrthoDB" id="6021021at2759"/>
<comment type="similarity">
    <text evidence="11">Belongs to the amiloride-sensitive sodium channel (TC 1.A.6) family.</text>
</comment>
<evidence type="ECO:0000256" key="4">
    <source>
        <dbReference type="ARBA" id="ARBA00022692"/>
    </source>
</evidence>
<sequence length="487" mass="56349">MNQETQSHNRRRSIIREFCLNTSTHALPGIARAESKHNRIFWSISFICLMGIMIYFIVEAIIAYFQYPTNMDLSYNDDKQQYFPAFSFCNLSPLRFDQFIKPFLNYTNTLNLTNINDTTTFVPYQASLIWNFLIDTINRNESLIPFGFSLSSMLMECSFNYKPCLEEDFISFTSPNYGRCYTFNAKLKNSTDDNVRYTNQYGQYGVLSLVLYVHSHQYIPYTTDSAGVVVIIHDNTQLPMIETSGIELAPGKRHRLNYRKKKSNFLSSPYSTCANQPSSVMMDMFENYNDADYGYSRMICTGLCRQVYYYEKCGCIFPFYWNYRSIRLPGTNRIIRAPLCRTTDRCYLDAAESLTQTPSLLDKYCSDCSEECSLTSFIVQVSSSEGPLDWMMADIKAFVEDSSVPLPANWSTTWRQDIKQNYLVVNVLTETTIVEINTQSAAISPIDVFSNIGGQTGLWLGLSFLSLMEFIEMIYRLIRYQVYLMIR</sequence>
<evidence type="ECO:0000256" key="3">
    <source>
        <dbReference type="ARBA" id="ARBA00022461"/>
    </source>
</evidence>
<dbReference type="GO" id="GO:0005886">
    <property type="term" value="C:plasma membrane"/>
    <property type="evidence" value="ECO:0007669"/>
    <property type="project" value="TreeGrafter"/>
</dbReference>
<evidence type="ECO:0000256" key="1">
    <source>
        <dbReference type="ARBA" id="ARBA00004141"/>
    </source>
</evidence>
<dbReference type="EMBL" id="CAJOBA010042062">
    <property type="protein sequence ID" value="CAF4125955.1"/>
    <property type="molecule type" value="Genomic_DNA"/>
</dbReference>
<evidence type="ECO:0000256" key="7">
    <source>
        <dbReference type="ARBA" id="ARBA00023065"/>
    </source>
</evidence>
<proteinExistence type="inferred from homology"/>
<evidence type="ECO:0000313" key="15">
    <source>
        <dbReference type="EMBL" id="CAF3964008.1"/>
    </source>
</evidence>
<dbReference type="Pfam" id="PF00858">
    <property type="entry name" value="ASC"/>
    <property type="match status" value="1"/>
</dbReference>
<feature type="transmembrane region" description="Helical" evidence="12">
    <location>
        <begin position="40"/>
        <end position="65"/>
    </location>
</feature>
<keyword evidence="5 12" id="KW-1133">Transmembrane helix</keyword>
<keyword evidence="2 11" id="KW-0813">Transport</keyword>
<dbReference type="PANTHER" id="PTHR11690:SF227">
    <property type="entry name" value="AMILORIDE-SENSITIVE SODIUM CHANNEL"/>
    <property type="match status" value="1"/>
</dbReference>
<comment type="caution">
    <text evidence="13">The sequence shown here is derived from an EMBL/GenBank/DDBJ whole genome shotgun (WGS) entry which is preliminary data.</text>
</comment>
<evidence type="ECO:0000256" key="8">
    <source>
        <dbReference type="ARBA" id="ARBA00023136"/>
    </source>
</evidence>
<dbReference type="PRINTS" id="PR01078">
    <property type="entry name" value="AMINACHANNEL"/>
</dbReference>
<keyword evidence="4 11" id="KW-0812">Transmembrane</keyword>
<accession>A0A814WA40</accession>
<dbReference type="Proteomes" id="UP000682733">
    <property type="component" value="Unassembled WGS sequence"/>
</dbReference>
<evidence type="ECO:0000256" key="10">
    <source>
        <dbReference type="ARBA" id="ARBA00023303"/>
    </source>
</evidence>
<keyword evidence="17" id="KW-1185">Reference proteome</keyword>
<dbReference type="EMBL" id="CAJNOQ010008525">
    <property type="protein sequence ID" value="CAF1199380.1"/>
    <property type="molecule type" value="Genomic_DNA"/>
</dbReference>
<evidence type="ECO:0000313" key="16">
    <source>
        <dbReference type="EMBL" id="CAF4125955.1"/>
    </source>
</evidence>
<keyword evidence="10 11" id="KW-0407">Ion channel</keyword>
<evidence type="ECO:0000313" key="14">
    <source>
        <dbReference type="EMBL" id="CAF1316832.1"/>
    </source>
</evidence>
<evidence type="ECO:0000256" key="5">
    <source>
        <dbReference type="ARBA" id="ARBA00022989"/>
    </source>
</evidence>
<reference evidence="13" key="1">
    <citation type="submission" date="2021-02" db="EMBL/GenBank/DDBJ databases">
        <authorList>
            <person name="Nowell W R."/>
        </authorList>
    </citation>
    <scope>NUCLEOTIDE SEQUENCE</scope>
</reference>
<evidence type="ECO:0000313" key="13">
    <source>
        <dbReference type="EMBL" id="CAF1199380.1"/>
    </source>
</evidence>
<keyword evidence="7 11" id="KW-0406">Ion transport</keyword>
<dbReference type="AlphaFoldDB" id="A0A814WA40"/>
<dbReference type="InterPro" id="IPR001873">
    <property type="entry name" value="ENaC"/>
</dbReference>
<dbReference type="Proteomes" id="UP000677228">
    <property type="component" value="Unassembled WGS sequence"/>
</dbReference>